<feature type="compositionally biased region" description="Low complexity" evidence="1">
    <location>
        <begin position="409"/>
        <end position="424"/>
    </location>
</feature>
<evidence type="ECO:0000313" key="3">
    <source>
        <dbReference type="Proteomes" id="UP000800235"/>
    </source>
</evidence>
<name>A0A9P4U3Q6_9PEZI</name>
<proteinExistence type="predicted"/>
<feature type="region of interest" description="Disordered" evidence="1">
    <location>
        <begin position="265"/>
        <end position="817"/>
    </location>
</feature>
<reference evidence="2" key="1">
    <citation type="journal article" date="2020" name="Stud. Mycol.">
        <title>101 Dothideomycetes genomes: a test case for predicting lifestyles and emergence of pathogens.</title>
        <authorList>
            <person name="Haridas S."/>
            <person name="Albert R."/>
            <person name="Binder M."/>
            <person name="Bloem J."/>
            <person name="Labutti K."/>
            <person name="Salamov A."/>
            <person name="Andreopoulos B."/>
            <person name="Baker S."/>
            <person name="Barry K."/>
            <person name="Bills G."/>
            <person name="Bluhm B."/>
            <person name="Cannon C."/>
            <person name="Castanera R."/>
            <person name="Culley D."/>
            <person name="Daum C."/>
            <person name="Ezra D."/>
            <person name="Gonzalez J."/>
            <person name="Henrissat B."/>
            <person name="Kuo A."/>
            <person name="Liang C."/>
            <person name="Lipzen A."/>
            <person name="Lutzoni F."/>
            <person name="Magnuson J."/>
            <person name="Mondo S."/>
            <person name="Nolan M."/>
            <person name="Ohm R."/>
            <person name="Pangilinan J."/>
            <person name="Park H.-J."/>
            <person name="Ramirez L."/>
            <person name="Alfaro M."/>
            <person name="Sun H."/>
            <person name="Tritt A."/>
            <person name="Yoshinaga Y."/>
            <person name="Zwiers L.-H."/>
            <person name="Turgeon B."/>
            <person name="Goodwin S."/>
            <person name="Spatafora J."/>
            <person name="Crous P."/>
            <person name="Grigoriev I."/>
        </authorList>
    </citation>
    <scope>NUCLEOTIDE SEQUENCE</scope>
    <source>
        <strain evidence="2">CBS 130266</strain>
    </source>
</reference>
<feature type="compositionally biased region" description="Basic and acidic residues" evidence="1">
    <location>
        <begin position="675"/>
        <end position="691"/>
    </location>
</feature>
<feature type="compositionally biased region" description="Basic and acidic residues" evidence="1">
    <location>
        <begin position="589"/>
        <end position="598"/>
    </location>
</feature>
<feature type="region of interest" description="Disordered" evidence="1">
    <location>
        <begin position="1"/>
        <end position="59"/>
    </location>
</feature>
<evidence type="ECO:0000313" key="2">
    <source>
        <dbReference type="EMBL" id="KAF2437119.1"/>
    </source>
</evidence>
<evidence type="ECO:0000256" key="1">
    <source>
        <dbReference type="SAM" id="MobiDB-lite"/>
    </source>
</evidence>
<protein>
    <submittedName>
        <fullName evidence="2">Uncharacterized protein</fullName>
    </submittedName>
</protein>
<accession>A0A9P4U3Q6</accession>
<feature type="region of interest" description="Disordered" evidence="1">
    <location>
        <begin position="77"/>
        <end position="247"/>
    </location>
</feature>
<feature type="compositionally biased region" description="Basic and acidic residues" evidence="1">
    <location>
        <begin position="467"/>
        <end position="484"/>
    </location>
</feature>
<feature type="compositionally biased region" description="Low complexity" evidence="1">
    <location>
        <begin position="337"/>
        <end position="351"/>
    </location>
</feature>
<comment type="caution">
    <text evidence="2">The sequence shown here is derived from an EMBL/GenBank/DDBJ whole genome shotgun (WGS) entry which is preliminary data.</text>
</comment>
<feature type="compositionally biased region" description="Polar residues" evidence="1">
    <location>
        <begin position="639"/>
        <end position="648"/>
    </location>
</feature>
<sequence length="817" mass="89848">MSNASSSVIDPEPFPLYTAYPSRKPATQWEPSRNQFTAPPKRSVHFADTVLTPPPPIYNYNSNPRVNYMRAENMPHRTDSVASSGAIDDEGYYGPGVRSIGARTMGSHSQKSATPSYHRYPTGQPSSARAPSPVRYAAPPSRRASYRVPNDDDDSGRDPYNFPKLPKLNSRQNSMRNSYSEKQKPPITRNQRKSLGSFVAATYPSSKAIGKENTRRQSKPATYVPQNHDAPPSRKGSTRDPPPPNNEVAAEVKQISTDLRRVSALVEQQRKESKALLEQQRKESKAQLEQQRRESQAQLRAMSKAKIPERIVEEEESDVSEHIPAPKSPKKGKQAKKTNNNPNNQKQKAPQQKPPSKPLVEPEFSGYRDSGSKKDLPKGLQQHSPDYSQKFDKWDVLPGVSPPSVANFPPSNGSSKSSSNKPPSQGAGWGDTGNTNQGWGASNGKEGSSRSKGNENEASWRATAPNEQDHGEPRRSKSSGDHSRSRSHHTDHHYGSQAVPSVAAGTVIWGAPTPGGGIEAGTEQWGDGAGLGIIAASHRTSSRHTASLGDEPSHRRTSQRETSRHEIPRQSSAEKVANHASWAHNSQDGGEHRRDTRALDPIPEYQPMRSHHSGSRRSSKHVDTTEWKNPDPRRESRSGSRQQHSPTKSEYRTPAVEDDPTNWSGWQKPDWQGPSHRDDRTPSMSSRDRSPKATSASRVSENRSSSKRNDIIDSWMTGRTPSEESRRTGYEPREESGKGSRDGQGGWGADERSKRGSNHGSGGWSRSNHGSGGWGGDEVTPTRPKASSGGSRSRSGEKQYSNDGNWDNADTGGRGFF</sequence>
<feature type="compositionally biased region" description="Basic and acidic residues" evidence="1">
    <location>
        <begin position="268"/>
        <end position="295"/>
    </location>
</feature>
<feature type="compositionally biased region" description="Basic and acidic residues" evidence="1">
    <location>
        <begin position="551"/>
        <end position="568"/>
    </location>
</feature>
<feature type="compositionally biased region" description="Polar residues" evidence="1">
    <location>
        <begin position="169"/>
        <end position="178"/>
    </location>
</feature>
<dbReference type="AlphaFoldDB" id="A0A9P4U3Q6"/>
<dbReference type="EMBL" id="MU007009">
    <property type="protein sequence ID" value="KAF2437119.1"/>
    <property type="molecule type" value="Genomic_DNA"/>
</dbReference>
<dbReference type="Proteomes" id="UP000800235">
    <property type="component" value="Unassembled WGS sequence"/>
</dbReference>
<feature type="compositionally biased region" description="Basic and acidic residues" evidence="1">
    <location>
        <begin position="620"/>
        <end position="638"/>
    </location>
</feature>
<feature type="compositionally biased region" description="Basic and acidic residues" evidence="1">
    <location>
        <begin position="721"/>
        <end position="741"/>
    </location>
</feature>
<feature type="compositionally biased region" description="Polar residues" evidence="1">
    <location>
        <begin position="106"/>
        <end position="115"/>
    </location>
</feature>
<organism evidence="2 3">
    <name type="scientific">Tothia fuscella</name>
    <dbReference type="NCBI Taxonomy" id="1048955"/>
    <lineage>
        <taxon>Eukaryota</taxon>
        <taxon>Fungi</taxon>
        <taxon>Dikarya</taxon>
        <taxon>Ascomycota</taxon>
        <taxon>Pezizomycotina</taxon>
        <taxon>Dothideomycetes</taxon>
        <taxon>Pleosporomycetidae</taxon>
        <taxon>Venturiales</taxon>
        <taxon>Cylindrosympodiaceae</taxon>
        <taxon>Tothia</taxon>
    </lineage>
</organism>
<keyword evidence="3" id="KW-1185">Reference proteome</keyword>
<gene>
    <name evidence="2" type="ORF">EJ08DRAFT_13787</name>
</gene>
<feature type="compositionally biased region" description="Basic residues" evidence="1">
    <location>
        <begin position="609"/>
        <end position="619"/>
    </location>
</feature>